<dbReference type="SUPFAM" id="SSF52540">
    <property type="entry name" value="P-loop containing nucleoside triphosphate hydrolases"/>
    <property type="match status" value="1"/>
</dbReference>
<keyword evidence="3" id="KW-1185">Reference proteome</keyword>
<sequence>MESRSISDSSPRATGPAGPQFEAKVGTHYALALLAKTEPFGLPGAIVDRIEFQRGGQDHPLDDVIVHCKTSHGEDRCLEVQVKRSMAFTKGDDNFASVVDAIVRARKIEQNRRFAVAIERTTRAIDNGVQEALELAQQTIDAASFLKLLEAPGRGNKDMRAFVAAFRVHLEKSGETGDDTLYEILRSFSVLTFDYARPNSIAEQHDRFRARQLTSADGGPDPYDGLFGLVVRADAMGGELNRSELVSKLNAVGISIGSAPALAAARRHIEELSRHALDDIGLTVNECRLAREKPRRELEAMLQAAETHDGVVEVSGPSGVGKSGLLRTVIEGRGAVSRILVLAPDRTLPGGWPAMRSQFNIQATADDFLSDLACDGGGYLCIDGLDRFLDSSQRKTVLDLLRAGLRCQGLTVLFTARPGWEEEAATWIGEETFGQLSLRGRLTLDGLDDDEAEALATASPQLAHLLKPDHPAKALARNLLKLRLLVRTRLNTAEAISEAELANDWLASGAEASARTSGETRSRKRVIYAVGKGLIEGAGLVDVAGQDAQAVAGLIADGVLVEIQSDRVRFRHDLFTDWAVACVLSDDPDVMDGLPFDAPPPFWMTRGFELACRMLAESGSDEAWPQLLARLEGEGVALGWASLALLALIRSERADTLFDRHDAHLLADKGRRAAQLVRRFIASHTQYAAPLFREVLPDGAEFPEGITIPKGPEWMPLILWCLRRFDRLKPDALSAVVDLFQNWLVLAAFGEKTVTPVLLDRLADILVADIEHRDRPLPRYGDPLPEISYAVTGDALETARLQLALWAPFSPDAAVRYLNAVKNSKRPEAAMSQILEFPGRLAGAAPAEFADALLRATEDDEDEDEHHWRPRRRRSFALSRVDSPFVLGRCGMSVFTEIFQAAPATGTSFIRELTVRACAPEDDDPHFSLEFMGKTRRIAASFSYGWSRGRTPSAMLSKAFLALEHWAHRRLDDGETLELVIGEVIGEGPILGALWLVVVDLVLSHSSLDGKILRDLLASPETLALDAGRANIDRVDSMGGGLLGSAWRSAPASDRSVEEDLANRVSRSLALHDVIPQLVFRNSEQELAVLQERLDVAVRRLGPWMQDAVEWSSPEFMASHALRLLSRGSYKRVKERDAAGEEREGWVYEWPPGQKKWLEQGAAKASAEQSAFTRSLAVRMAMDDETKSVSVSVADAETILEETITTVPGENRDASHDPDDPWLARIAAAAFVARFGAPEDVARRRRELASTFDQALHTEDPSRAWPRDDIMYDERSLAIAGCLYLAAATGDEADTDRLLQSVGEFVASAAPVFLRHQSAVGKIEEKARISICRLALLACWVPRRANYEEDESAYETRRADLKLRLSSAIEAERLWRGGGAEPDWPTPPSRRPRRAKRTLTIGGRSSAKKPAPREPQWPDYYFDEKAGTAWLRTLEHLGPNAGTMSQALMRANRDWLIETNGPGEDGEDDSDIERVWTRGLMDYAAAHARDWEDDTRQALVFDIVTAFSDEAFIDAAAALIVQSDLRLIEGDAEDRAYLLSVREALWPRLKQTRHWRSHLWSTSDGMEIHLKELISAFFMRVSYGFGEGQAYTKGLADPELTPFIPLLLEITGEAPSCPTIAYLFLNILECLEPITAEVPLAAAAERWAKEANNRFWNELGIGRRVLSIGRKAAQLSNYPAWNAVCEVLLNAGVTVDTDFLIRVKNQTT</sequence>
<evidence type="ECO:0008006" key="4">
    <source>
        <dbReference type="Google" id="ProtNLM"/>
    </source>
</evidence>
<name>A0ABQ5UPU1_9HYPH</name>
<evidence type="ECO:0000313" key="3">
    <source>
        <dbReference type="Proteomes" id="UP001161405"/>
    </source>
</evidence>
<comment type="caution">
    <text evidence="2">The sequence shown here is derived from an EMBL/GenBank/DDBJ whole genome shotgun (WGS) entry which is preliminary data.</text>
</comment>
<reference evidence="2" key="2">
    <citation type="submission" date="2023-01" db="EMBL/GenBank/DDBJ databases">
        <title>Draft genome sequence of Maritalea porphyrae strain NBRC 107169.</title>
        <authorList>
            <person name="Sun Q."/>
            <person name="Mori K."/>
        </authorList>
    </citation>
    <scope>NUCLEOTIDE SEQUENCE</scope>
    <source>
        <strain evidence="2">NBRC 107169</strain>
    </source>
</reference>
<evidence type="ECO:0000256" key="1">
    <source>
        <dbReference type="SAM" id="MobiDB-lite"/>
    </source>
</evidence>
<dbReference type="EMBL" id="BSNI01000002">
    <property type="protein sequence ID" value="GLQ16439.1"/>
    <property type="molecule type" value="Genomic_DNA"/>
</dbReference>
<dbReference type="Proteomes" id="UP001161405">
    <property type="component" value="Unassembled WGS sequence"/>
</dbReference>
<proteinExistence type="predicted"/>
<accession>A0ABQ5UPU1</accession>
<reference evidence="2" key="1">
    <citation type="journal article" date="2014" name="Int. J. Syst. Evol. Microbiol.">
        <title>Complete genome of a new Firmicutes species belonging to the dominant human colonic microbiota ('Ruminococcus bicirculans') reveals two chromosomes and a selective capacity to utilize plant glucans.</title>
        <authorList>
            <consortium name="NISC Comparative Sequencing Program"/>
            <person name="Wegmann U."/>
            <person name="Louis P."/>
            <person name="Goesmann A."/>
            <person name="Henrissat B."/>
            <person name="Duncan S.H."/>
            <person name="Flint H.J."/>
        </authorList>
    </citation>
    <scope>NUCLEOTIDE SEQUENCE</scope>
    <source>
        <strain evidence="2">NBRC 107169</strain>
    </source>
</reference>
<feature type="region of interest" description="Disordered" evidence="1">
    <location>
        <begin position="1377"/>
        <end position="1418"/>
    </location>
</feature>
<protein>
    <recommendedName>
        <fullName evidence="4">AAA+ ATPase domain-containing protein</fullName>
    </recommendedName>
</protein>
<dbReference type="InterPro" id="IPR027417">
    <property type="entry name" value="P-loop_NTPase"/>
</dbReference>
<feature type="compositionally biased region" description="Polar residues" evidence="1">
    <location>
        <begin position="1"/>
        <end position="12"/>
    </location>
</feature>
<gene>
    <name evidence="2" type="ORF">GCM10007879_06880</name>
</gene>
<feature type="region of interest" description="Disordered" evidence="1">
    <location>
        <begin position="1"/>
        <end position="21"/>
    </location>
</feature>
<organism evidence="2 3">
    <name type="scientific">Maritalea porphyrae</name>
    <dbReference type="NCBI Taxonomy" id="880732"/>
    <lineage>
        <taxon>Bacteria</taxon>
        <taxon>Pseudomonadati</taxon>
        <taxon>Pseudomonadota</taxon>
        <taxon>Alphaproteobacteria</taxon>
        <taxon>Hyphomicrobiales</taxon>
        <taxon>Devosiaceae</taxon>
        <taxon>Maritalea</taxon>
    </lineage>
</organism>
<evidence type="ECO:0000313" key="2">
    <source>
        <dbReference type="EMBL" id="GLQ16439.1"/>
    </source>
</evidence>